<accession>A0AAE8ZSA2</accession>
<dbReference type="Proteomes" id="UP000827892">
    <property type="component" value="Chromosome X"/>
</dbReference>
<keyword evidence="2" id="KW-1133">Transmembrane helix</keyword>
<evidence type="ECO:0000313" key="5">
    <source>
        <dbReference type="Proteomes" id="UP000827892"/>
    </source>
</evidence>
<dbReference type="PROSITE" id="PS50240">
    <property type="entry name" value="TRYPSIN_DOM"/>
    <property type="match status" value="1"/>
</dbReference>
<evidence type="ECO:0000313" key="4">
    <source>
        <dbReference type="EMBL" id="ULT83785.1"/>
    </source>
</evidence>
<dbReference type="PANTHER" id="PTHR22596:SF7">
    <property type="entry name" value="PEPTIDASE S1 DOMAIN-CONTAINING PROTEIN"/>
    <property type="match status" value="1"/>
</dbReference>
<dbReference type="Gene3D" id="2.40.10.10">
    <property type="entry name" value="Trypsin-like serine proteases"/>
    <property type="match status" value="1"/>
</dbReference>
<organism evidence="4 5">
    <name type="scientific">Caenorhabditis briggsae</name>
    <dbReference type="NCBI Taxonomy" id="6238"/>
    <lineage>
        <taxon>Eukaryota</taxon>
        <taxon>Metazoa</taxon>
        <taxon>Ecdysozoa</taxon>
        <taxon>Nematoda</taxon>
        <taxon>Chromadorea</taxon>
        <taxon>Rhabditida</taxon>
        <taxon>Rhabditina</taxon>
        <taxon>Rhabditomorpha</taxon>
        <taxon>Rhabditoidea</taxon>
        <taxon>Rhabditidae</taxon>
        <taxon>Peloderinae</taxon>
        <taxon>Caenorhabditis</taxon>
    </lineage>
</organism>
<keyword evidence="2" id="KW-0812">Transmembrane</keyword>
<name>A0AAE8ZSA2_CAEBR</name>
<feature type="transmembrane region" description="Helical" evidence="2">
    <location>
        <begin position="6"/>
        <end position="25"/>
    </location>
</feature>
<feature type="domain" description="Peptidase S1" evidence="3">
    <location>
        <begin position="48"/>
        <end position="281"/>
    </location>
</feature>
<dbReference type="InterPro" id="IPR005514">
    <property type="entry name" value="DUF316"/>
</dbReference>
<feature type="compositionally biased region" description="Polar residues" evidence="1">
    <location>
        <begin position="191"/>
        <end position="204"/>
    </location>
</feature>
<dbReference type="PANTHER" id="PTHR22596">
    <property type="entry name" value="TRYPSIN-LIKE PROTEASE PROTEIN 6"/>
    <property type="match status" value="1"/>
</dbReference>
<protein>
    <recommendedName>
        <fullName evidence="3">Peptidase S1 domain-containing protein</fullName>
    </recommendedName>
</protein>
<dbReference type="AlphaFoldDB" id="A0AAE8ZSA2"/>
<dbReference type="EMBL" id="CP090896">
    <property type="protein sequence ID" value="ULT83785.1"/>
    <property type="molecule type" value="Genomic_DNA"/>
</dbReference>
<dbReference type="SUPFAM" id="SSF50494">
    <property type="entry name" value="Trypsin-like serine proteases"/>
    <property type="match status" value="1"/>
</dbReference>
<proteinExistence type="predicted"/>
<keyword evidence="2" id="KW-0472">Membrane</keyword>
<gene>
    <name evidence="4" type="ORF">L3Y34_012807</name>
</gene>
<dbReference type="InterPro" id="IPR009003">
    <property type="entry name" value="Peptidase_S1_PA"/>
</dbReference>
<reference evidence="4 5" key="1">
    <citation type="submission" date="2022-05" db="EMBL/GenBank/DDBJ databases">
        <title>Chromosome-level reference genomes for two strains of Caenorhabditis briggsae: an improved platform for comparative genomics.</title>
        <authorList>
            <person name="Stevens L."/>
            <person name="Andersen E.C."/>
        </authorList>
    </citation>
    <scope>NUCLEOTIDE SEQUENCE [LARGE SCALE GENOMIC DNA]</scope>
    <source>
        <strain evidence="4">QX1410_ONT</strain>
        <tissue evidence="4">Whole-organism</tissue>
    </source>
</reference>
<dbReference type="Pfam" id="PF03761">
    <property type="entry name" value="DUF316"/>
    <property type="match status" value="1"/>
</dbReference>
<sequence length="281" mass="30551">MRLNPISSSTIVIVFFVLSIGYIGAKRLTDEENKILQAECGKTAKSSNAEGITAERRKAPWLINYRNGNLSCSGVLISRKRFLTARHCLTKNITDSPSFSDKACTPLKDYIIQLDQLELDIGSSMITKGEACLFEYCKLKNPHYVDLSIITLPTDLDLSDTLKPICISRNNIPFGSQVSVSSFGVPKSDSKSGNEASSRPSRVFSTEKLQIASSTAEHNAHEATGWHTAGTRAGDSGSSAIVQKDGRSFLIGIVSRKVGGSLLMDIPSQAKKLCKLYNICP</sequence>
<dbReference type="InterPro" id="IPR001254">
    <property type="entry name" value="Trypsin_dom"/>
</dbReference>
<feature type="region of interest" description="Disordered" evidence="1">
    <location>
        <begin position="185"/>
        <end position="204"/>
    </location>
</feature>
<dbReference type="GO" id="GO:0006508">
    <property type="term" value="P:proteolysis"/>
    <property type="evidence" value="ECO:0007669"/>
    <property type="project" value="InterPro"/>
</dbReference>
<evidence type="ECO:0000256" key="1">
    <source>
        <dbReference type="SAM" id="MobiDB-lite"/>
    </source>
</evidence>
<dbReference type="GO" id="GO:0004252">
    <property type="term" value="F:serine-type endopeptidase activity"/>
    <property type="evidence" value="ECO:0007669"/>
    <property type="project" value="InterPro"/>
</dbReference>
<dbReference type="InterPro" id="IPR043504">
    <property type="entry name" value="Peptidase_S1_PA_chymotrypsin"/>
</dbReference>
<dbReference type="SMART" id="SM00020">
    <property type="entry name" value="Tryp_SPc"/>
    <property type="match status" value="1"/>
</dbReference>
<evidence type="ECO:0000256" key="2">
    <source>
        <dbReference type="SAM" id="Phobius"/>
    </source>
</evidence>
<evidence type="ECO:0000259" key="3">
    <source>
        <dbReference type="PROSITE" id="PS50240"/>
    </source>
</evidence>